<organism evidence="3 4">
    <name type="scientific">Phyllosticta capitalensis</name>
    <dbReference type="NCBI Taxonomy" id="121624"/>
    <lineage>
        <taxon>Eukaryota</taxon>
        <taxon>Fungi</taxon>
        <taxon>Dikarya</taxon>
        <taxon>Ascomycota</taxon>
        <taxon>Pezizomycotina</taxon>
        <taxon>Dothideomycetes</taxon>
        <taxon>Dothideomycetes incertae sedis</taxon>
        <taxon>Botryosphaeriales</taxon>
        <taxon>Phyllostictaceae</taxon>
        <taxon>Phyllosticta</taxon>
    </lineage>
</organism>
<feature type="region of interest" description="Disordered" evidence="1">
    <location>
        <begin position="973"/>
        <end position="1045"/>
    </location>
</feature>
<keyword evidence="4" id="KW-1185">Reference proteome</keyword>
<feature type="region of interest" description="Disordered" evidence="1">
    <location>
        <begin position="439"/>
        <end position="484"/>
    </location>
</feature>
<keyword evidence="2" id="KW-0472">Membrane</keyword>
<reference evidence="3 4" key="1">
    <citation type="submission" date="2024-04" db="EMBL/GenBank/DDBJ databases">
        <title>Phyllosticta paracitricarpa is synonymous to the EU quarantine fungus P. citricarpa based on phylogenomic analyses.</title>
        <authorList>
            <consortium name="Lawrence Berkeley National Laboratory"/>
            <person name="Van Ingen-Buijs V.A."/>
            <person name="Van Westerhoven A.C."/>
            <person name="Haridas S."/>
            <person name="Skiadas P."/>
            <person name="Martin F."/>
            <person name="Groenewald J.Z."/>
            <person name="Crous P.W."/>
            <person name="Seidl M.F."/>
        </authorList>
    </citation>
    <scope>NUCLEOTIDE SEQUENCE [LARGE SCALE GENOMIC DNA]</scope>
    <source>
        <strain evidence="3 4">CBS 123374</strain>
    </source>
</reference>
<evidence type="ECO:0000256" key="1">
    <source>
        <dbReference type="SAM" id="MobiDB-lite"/>
    </source>
</evidence>
<feature type="transmembrane region" description="Helical" evidence="2">
    <location>
        <begin position="1266"/>
        <end position="1287"/>
    </location>
</feature>
<feature type="compositionally biased region" description="Polar residues" evidence="1">
    <location>
        <begin position="1093"/>
        <end position="1106"/>
    </location>
</feature>
<evidence type="ECO:0000313" key="4">
    <source>
        <dbReference type="Proteomes" id="UP001492380"/>
    </source>
</evidence>
<keyword evidence="2" id="KW-0812">Transmembrane</keyword>
<feature type="region of interest" description="Disordered" evidence="1">
    <location>
        <begin position="288"/>
        <end position="313"/>
    </location>
</feature>
<feature type="region of interest" description="Disordered" evidence="1">
    <location>
        <begin position="702"/>
        <end position="723"/>
    </location>
</feature>
<feature type="region of interest" description="Disordered" evidence="1">
    <location>
        <begin position="1143"/>
        <end position="1209"/>
    </location>
</feature>
<accession>A0ABR1YG66</accession>
<protein>
    <submittedName>
        <fullName evidence="3">Uncharacterized protein</fullName>
    </submittedName>
</protein>
<name>A0ABR1YG66_9PEZI</name>
<feature type="region of interest" description="Disordered" evidence="1">
    <location>
        <begin position="1"/>
        <end position="107"/>
    </location>
</feature>
<feature type="region of interest" description="Disordered" evidence="1">
    <location>
        <begin position="327"/>
        <end position="421"/>
    </location>
</feature>
<evidence type="ECO:0000313" key="3">
    <source>
        <dbReference type="EMBL" id="KAK8228822.1"/>
    </source>
</evidence>
<feature type="compositionally biased region" description="Low complexity" evidence="1">
    <location>
        <begin position="1188"/>
        <end position="1199"/>
    </location>
</feature>
<dbReference type="Proteomes" id="UP001492380">
    <property type="component" value="Unassembled WGS sequence"/>
</dbReference>
<dbReference type="EMBL" id="JBBWRZ010000009">
    <property type="protein sequence ID" value="KAK8228822.1"/>
    <property type="molecule type" value="Genomic_DNA"/>
</dbReference>
<sequence>MATFMASLHQRAATPSTPTPSPHPSLHSRASVSSHPKPLSLHEYRKQLSSPCTSDLAGSKRVKRKSAASSLKTATHASRVTFVEPHQPSFYGKGPPVRNPLADESQPLLGPPSPESPVLDPFCRTHSGDVRLTSPQDASNLLERPLGFAKKLASRKRLPRPDNIKLAQPPLRYSLCSDPSSVDLLSSSGLSESSTFTLSKYPFPLPPSGVRFSNVKVLPASPHPQQDISLVLPDTPPATPATFHCRGASFDLVNPRQSLFNSNFEPPEDPDLETGNELVDRLPLLKGLLPGDMAGKPDGVRKDATNKSEPQSRKIFNDLETAYASIAQQKAHGSRDTIIQSPQRRMASVDALTSPPARPKPSAIETPRSVSAGLPASTLSSPSKTPRGPSFMDRVRDKLKSPLKSKHDQGQELEELNADGTPIKSRGLAAVSEEALLHDENVPDDEVEVEDRASLDDSAWESISERPTEPRYSLAPSSLYPESRRASRPYSLAASSIYQDSGLPPNSAFFGPISNRRSVPWGVRNKNTDYTTEMSMTADMWQYGSPRNSLQPGHNDTTLGSIIDRYGNDITIGRPTGSSIAASFDNSRHDSLAAGQDDGIARLRHVHTSTPDICVAPEASTAQLQDPGTISARQSPAAAHQLPRLQTNVAEFGVGAPPTQSPPPLAPIPQQPNFTRGSTELLSGQGSYGDTHRLLSMFPSSGSPVSEFTTRHLSPPPGDGLPESPLQSIIDQCSAQSSPMEREDPFYLEAAASQDHRDSWVSCSTNSSGGGILGEAGITFEKRSATPDADGEHQGHEDIAATGDIADEIPAIWNRKVSPCVKSQRALQIDEASTADVPATWARQVSPSAKSQQSPAGQLVQDSAAVNNYVSPMTSPADVKGKQTLRRKASFEQLSPSKSVAADLIPKRTDTNPWRNKKKSAATSDATDSPMKTPGKDMPRFPRESQLFADSVEGDLSRAFPTEDQLRAGNAQLHDPQWTPLPRSPFPPNQLGHGSPQSARPIPSPHAPLLPQRSFEQQTSSPVGHALHSPYYPELRSPTSSRTPLLPGHRQYEHFYSPTADGIDAALSAPSTMAAVFPSVAGKLSNRAVLRTPSRQSNVSSPSIAASTGDRRLDEMREMRRQRPRGSVHYDETLAQRRLEQRRRISEGLDGKVLPEPPKTSPKTDGRGASPRAAVRSQKSHLPLRLGSNSAMHSNASAHTRVRRHRRTSDIEAGQMPWWEQGAQVTPTTVGHPGRCPSPCLTDRPRPEYPVFDTTPDRQEELSWKIFWIFGLFAPFGLLIYTGHFDVLMPYLTENEVQCVGKKQKKAALGVAIGECVVLLFIFWVLKMVDVV</sequence>
<gene>
    <name evidence="3" type="ORF">HDK90DRAFT_468336</name>
</gene>
<feature type="compositionally biased region" description="Polar residues" evidence="1">
    <location>
        <begin position="702"/>
        <end position="712"/>
    </location>
</feature>
<feature type="transmembrane region" description="Helical" evidence="2">
    <location>
        <begin position="1307"/>
        <end position="1326"/>
    </location>
</feature>
<comment type="caution">
    <text evidence="3">The sequence shown here is derived from an EMBL/GenBank/DDBJ whole genome shotgun (WGS) entry which is preliminary data.</text>
</comment>
<keyword evidence="2" id="KW-1133">Transmembrane helix</keyword>
<evidence type="ECO:0000256" key="2">
    <source>
        <dbReference type="SAM" id="Phobius"/>
    </source>
</evidence>
<feature type="region of interest" description="Disordered" evidence="1">
    <location>
        <begin position="871"/>
        <end position="942"/>
    </location>
</feature>
<feature type="compositionally biased region" description="Basic and acidic residues" evidence="1">
    <location>
        <begin position="393"/>
        <end position="410"/>
    </location>
</feature>
<feature type="region of interest" description="Disordered" evidence="1">
    <location>
        <begin position="1092"/>
        <end position="1113"/>
    </location>
</feature>
<proteinExistence type="predicted"/>
<feature type="compositionally biased region" description="Basic and acidic residues" evidence="1">
    <location>
        <begin position="298"/>
        <end position="313"/>
    </location>
</feature>